<proteinExistence type="predicted"/>
<keyword evidence="2" id="KW-1185">Reference proteome</keyword>
<dbReference type="EMBL" id="AVOT02030416">
    <property type="protein sequence ID" value="MBW0523605.1"/>
    <property type="molecule type" value="Genomic_DNA"/>
</dbReference>
<dbReference type="AlphaFoldDB" id="A0A9Q3EIL6"/>
<name>A0A9Q3EIL6_9BASI</name>
<comment type="caution">
    <text evidence="1">The sequence shown here is derived from an EMBL/GenBank/DDBJ whole genome shotgun (WGS) entry which is preliminary data.</text>
</comment>
<organism evidence="1 2">
    <name type="scientific">Austropuccinia psidii MF-1</name>
    <dbReference type="NCBI Taxonomy" id="1389203"/>
    <lineage>
        <taxon>Eukaryota</taxon>
        <taxon>Fungi</taxon>
        <taxon>Dikarya</taxon>
        <taxon>Basidiomycota</taxon>
        <taxon>Pucciniomycotina</taxon>
        <taxon>Pucciniomycetes</taxon>
        <taxon>Pucciniales</taxon>
        <taxon>Sphaerophragmiaceae</taxon>
        <taxon>Austropuccinia</taxon>
    </lineage>
</organism>
<sequence>MEECEGARARSVIMSLAVVGAVGCLGRSGRSQSKTKTVEDTLDKRNTLPFLKRYLNQRTSGPHSTNILLELVGLGEACYMTNDERTPLLCSDYDAEDQLIDLKLPTDSRNYRICCR</sequence>
<reference evidence="1" key="1">
    <citation type="submission" date="2021-03" db="EMBL/GenBank/DDBJ databases">
        <title>Draft genome sequence of rust myrtle Austropuccinia psidii MF-1, a brazilian biotype.</title>
        <authorList>
            <person name="Quecine M.C."/>
            <person name="Pachon D.M.R."/>
            <person name="Bonatelli M.L."/>
            <person name="Correr F.H."/>
            <person name="Franceschini L.M."/>
            <person name="Leite T.F."/>
            <person name="Margarido G.R.A."/>
            <person name="Almeida C.A."/>
            <person name="Ferrarezi J.A."/>
            <person name="Labate C.A."/>
        </authorList>
    </citation>
    <scope>NUCLEOTIDE SEQUENCE</scope>
    <source>
        <strain evidence="1">MF-1</strain>
    </source>
</reference>
<protein>
    <submittedName>
        <fullName evidence="1">Uncharacterized protein</fullName>
    </submittedName>
</protein>
<evidence type="ECO:0000313" key="1">
    <source>
        <dbReference type="EMBL" id="MBW0523605.1"/>
    </source>
</evidence>
<evidence type="ECO:0000313" key="2">
    <source>
        <dbReference type="Proteomes" id="UP000765509"/>
    </source>
</evidence>
<dbReference type="Proteomes" id="UP000765509">
    <property type="component" value="Unassembled WGS sequence"/>
</dbReference>
<gene>
    <name evidence="1" type="ORF">O181_063320</name>
</gene>
<accession>A0A9Q3EIL6</accession>